<evidence type="ECO:0000313" key="3">
    <source>
        <dbReference type="Proteomes" id="UP000005240"/>
    </source>
</evidence>
<dbReference type="EMBL" id="ADAS02000118">
    <property type="protein sequence ID" value="OAV89799.1"/>
    <property type="molecule type" value="Genomic_DNA"/>
</dbReference>
<dbReference type="EnsemblFungi" id="PTTG_28572-t43_1">
    <property type="protein sequence ID" value="PTTG_28572-t43_1-p1"/>
    <property type="gene ID" value="PTTG_28572"/>
</dbReference>
<gene>
    <name evidence="1" type="ORF">PTTG_28572</name>
</gene>
<reference evidence="2" key="4">
    <citation type="submission" date="2025-05" db="UniProtKB">
        <authorList>
            <consortium name="EnsemblFungi"/>
        </authorList>
    </citation>
    <scope>IDENTIFICATION</scope>
    <source>
        <strain evidence="2">isolate 1-1 / race 1 (BBBD)</strain>
    </source>
</reference>
<dbReference type="AlphaFoldDB" id="A0A180GB94"/>
<evidence type="ECO:0000313" key="2">
    <source>
        <dbReference type="EnsemblFungi" id="PTTG_28572-t43_1-p1"/>
    </source>
</evidence>
<dbReference type="VEuPathDB" id="FungiDB:PTTG_28572"/>
<name>A0A180GB94_PUCT1</name>
<reference evidence="1" key="1">
    <citation type="submission" date="2009-11" db="EMBL/GenBank/DDBJ databases">
        <authorList>
            <consortium name="The Broad Institute Genome Sequencing Platform"/>
            <person name="Ward D."/>
            <person name="Feldgarden M."/>
            <person name="Earl A."/>
            <person name="Young S.K."/>
            <person name="Zeng Q."/>
            <person name="Koehrsen M."/>
            <person name="Alvarado L."/>
            <person name="Berlin A."/>
            <person name="Bochicchio J."/>
            <person name="Borenstein D."/>
            <person name="Chapman S.B."/>
            <person name="Chen Z."/>
            <person name="Engels R."/>
            <person name="Freedman E."/>
            <person name="Gellesch M."/>
            <person name="Goldberg J."/>
            <person name="Griggs A."/>
            <person name="Gujja S."/>
            <person name="Heilman E."/>
            <person name="Heiman D."/>
            <person name="Hepburn T."/>
            <person name="Howarth C."/>
            <person name="Jen D."/>
            <person name="Larson L."/>
            <person name="Lewis B."/>
            <person name="Mehta T."/>
            <person name="Park D."/>
            <person name="Pearson M."/>
            <person name="Roberts A."/>
            <person name="Saif S."/>
            <person name="Shea T."/>
            <person name="Shenoy N."/>
            <person name="Sisk P."/>
            <person name="Stolte C."/>
            <person name="Sykes S."/>
            <person name="Thomson T."/>
            <person name="Walk T."/>
            <person name="White J."/>
            <person name="Yandava C."/>
            <person name="Izard J."/>
            <person name="Baranova O.V."/>
            <person name="Blanton J.M."/>
            <person name="Tanner A.C."/>
            <person name="Dewhirst F.E."/>
            <person name="Haas B."/>
            <person name="Nusbaum C."/>
            <person name="Birren B."/>
        </authorList>
    </citation>
    <scope>NUCLEOTIDE SEQUENCE [LARGE SCALE GENOMIC DNA]</scope>
    <source>
        <strain evidence="1">1-1 BBBD Race 1</strain>
    </source>
</reference>
<proteinExistence type="predicted"/>
<organism evidence="1">
    <name type="scientific">Puccinia triticina (isolate 1-1 / race 1 (BBBD))</name>
    <name type="common">Brown leaf rust fungus</name>
    <dbReference type="NCBI Taxonomy" id="630390"/>
    <lineage>
        <taxon>Eukaryota</taxon>
        <taxon>Fungi</taxon>
        <taxon>Dikarya</taxon>
        <taxon>Basidiomycota</taxon>
        <taxon>Pucciniomycotina</taxon>
        <taxon>Pucciniomycetes</taxon>
        <taxon>Pucciniales</taxon>
        <taxon>Pucciniaceae</taxon>
        <taxon>Puccinia</taxon>
    </lineage>
</organism>
<reference evidence="1" key="2">
    <citation type="submission" date="2016-05" db="EMBL/GenBank/DDBJ databases">
        <title>Comparative analysis highlights variable genome content of wheat rusts and divergence of the mating loci.</title>
        <authorList>
            <person name="Cuomo C.A."/>
            <person name="Bakkeren G."/>
            <person name="Szabo L."/>
            <person name="Khalil H."/>
            <person name="Joly D."/>
            <person name="Goldberg J."/>
            <person name="Young S."/>
            <person name="Zeng Q."/>
            <person name="Fellers J."/>
        </authorList>
    </citation>
    <scope>NUCLEOTIDE SEQUENCE [LARGE SCALE GENOMIC DNA]</scope>
    <source>
        <strain evidence="1">1-1 BBBD Race 1</strain>
    </source>
</reference>
<protein>
    <submittedName>
        <fullName evidence="1 2">Uncharacterized protein</fullName>
    </submittedName>
</protein>
<dbReference type="Proteomes" id="UP000005240">
    <property type="component" value="Unassembled WGS sequence"/>
</dbReference>
<accession>A0A180GB94</accession>
<keyword evidence="3" id="KW-1185">Reference proteome</keyword>
<reference evidence="2 3" key="3">
    <citation type="journal article" date="2017" name="G3 (Bethesda)">
        <title>Comparative analysis highlights variable genome content of wheat rusts and divergence of the mating loci.</title>
        <authorList>
            <person name="Cuomo C.A."/>
            <person name="Bakkeren G."/>
            <person name="Khalil H.B."/>
            <person name="Panwar V."/>
            <person name="Joly D."/>
            <person name="Linning R."/>
            <person name="Sakthikumar S."/>
            <person name="Song X."/>
            <person name="Adiconis X."/>
            <person name="Fan L."/>
            <person name="Goldberg J.M."/>
            <person name="Levin J.Z."/>
            <person name="Young S."/>
            <person name="Zeng Q."/>
            <person name="Anikster Y."/>
            <person name="Bruce M."/>
            <person name="Wang M."/>
            <person name="Yin C."/>
            <person name="McCallum B."/>
            <person name="Szabo L.J."/>
            <person name="Hulbert S."/>
            <person name="Chen X."/>
            <person name="Fellers J.P."/>
        </authorList>
    </citation>
    <scope>NUCLEOTIDE SEQUENCE</scope>
    <source>
        <strain evidence="3">Isolate 1-1 / race 1 (BBBD)</strain>
        <strain evidence="2">isolate 1-1 / race 1 (BBBD)</strain>
    </source>
</reference>
<sequence>MSQHSPIFIPSHYTARSAREADNKEIGRLLSPNGIAPTIGDSFSQVEFDFLENYVLHQIIQYCHQNFPRNFTEQMNQIDLYCKIRDAFAMTNIHVFFHDIKEESPDDEEIDKLDKLPAHNAYGYPVYYGTQYCK</sequence>
<evidence type="ECO:0000313" key="1">
    <source>
        <dbReference type="EMBL" id="OAV89799.1"/>
    </source>
</evidence>